<evidence type="ECO:0000256" key="1">
    <source>
        <dbReference type="SAM" id="MobiDB-lite"/>
    </source>
</evidence>
<evidence type="ECO:0000313" key="2">
    <source>
        <dbReference type="EMBL" id="SPQ19911.1"/>
    </source>
</evidence>
<feature type="compositionally biased region" description="Acidic residues" evidence="1">
    <location>
        <begin position="540"/>
        <end position="557"/>
    </location>
</feature>
<dbReference type="SUPFAM" id="SSF52047">
    <property type="entry name" value="RNI-like"/>
    <property type="match status" value="1"/>
</dbReference>
<gene>
    <name evidence="2" type="ORF">TT172_LOCUS2330</name>
</gene>
<dbReference type="EMBL" id="OUUZ01000001">
    <property type="protein sequence ID" value="SPQ19911.1"/>
    <property type="molecule type" value="Genomic_DNA"/>
</dbReference>
<reference evidence="2 3" key="1">
    <citation type="submission" date="2018-04" db="EMBL/GenBank/DDBJ databases">
        <authorList>
            <person name="Huttner S."/>
            <person name="Dainat J."/>
        </authorList>
    </citation>
    <scope>NUCLEOTIDE SEQUENCE [LARGE SCALE GENOMIC DNA]</scope>
</reference>
<evidence type="ECO:0000313" key="3">
    <source>
        <dbReference type="Proteomes" id="UP000289323"/>
    </source>
</evidence>
<dbReference type="Gene3D" id="3.80.10.10">
    <property type="entry name" value="Ribonuclease Inhibitor"/>
    <property type="match status" value="1"/>
</dbReference>
<protein>
    <submittedName>
        <fullName evidence="2">9dafb479-ec37-4163-ab4f-ae62345d3c2c</fullName>
    </submittedName>
</protein>
<sequence length="613" mass="68260">MSEGTGILALPDSVLGRICSQFCPHCVGEDCVGGLALPDRYWGPEYFGTLDALTKVNVRIGRLAQQARLHVFCARRNSLRRLVRTLLEAPALAEHIRVVRLGYKDSDGDERCILRELATREAVQRLGSLAAPEAGAGFDFSSILGEKRLMAKFYTLPGVEDSFVWVPRIPDPLWGLPPMWIPVAGCLATQPRPVRAIDLTAKARLHAFVLFKLAKNITSVAIQSDWPLGLFPATKAPKIIVKQAITVEPGCLPNVEELRLDSGYENPNRHRHPHRHGQMVIVDVRKMTGLLSRVPNLRTLRIRGAHFTFPAEKSELVRPVLTNLTTLDLTSVDQDTLTSILAYCTPANLKHFRFTIDSVGRRNLFRPGDEMRGHNIIDLLESHNFAASLESLHIDTTKNILLASRDPRDFCRDGYETIESLRSFTALRHLSISAENIYFPSGYPRVLLRDPYTGDEDAGQRLVSFLPRNIESVEITGVYAIHVKDVEQLAAACRNTDTTMAGTDDDAQFCFPNLKRVTLCSGGSALPAGRTPYPLPRTDGDDDDDDDDGDADDSDVEDYGRDWEMLASLAEAVGAEINAHIASLFREAGVDYHFDRPEFFFDQYAGDFDEMEI</sequence>
<proteinExistence type="predicted"/>
<dbReference type="InterPro" id="IPR032675">
    <property type="entry name" value="LRR_dom_sf"/>
</dbReference>
<feature type="region of interest" description="Disordered" evidence="1">
    <location>
        <begin position="525"/>
        <end position="557"/>
    </location>
</feature>
<dbReference type="Proteomes" id="UP000289323">
    <property type="component" value="Unassembled WGS sequence"/>
</dbReference>
<organism evidence="2 3">
    <name type="scientific">Thermothielavioides terrestris</name>
    <dbReference type="NCBI Taxonomy" id="2587410"/>
    <lineage>
        <taxon>Eukaryota</taxon>
        <taxon>Fungi</taxon>
        <taxon>Dikarya</taxon>
        <taxon>Ascomycota</taxon>
        <taxon>Pezizomycotina</taxon>
        <taxon>Sordariomycetes</taxon>
        <taxon>Sordariomycetidae</taxon>
        <taxon>Sordariales</taxon>
        <taxon>Chaetomiaceae</taxon>
        <taxon>Thermothielavioides</taxon>
    </lineage>
</organism>
<name>A0A3S4BH39_9PEZI</name>
<accession>A0A3S4BH39</accession>
<dbReference type="AlphaFoldDB" id="A0A3S4BH39"/>